<feature type="chain" id="PRO_5012756287" description="Ig-like domain-containing protein" evidence="8">
    <location>
        <begin position="21"/>
        <end position="732"/>
    </location>
</feature>
<dbReference type="GO" id="GO:0016020">
    <property type="term" value="C:membrane"/>
    <property type="evidence" value="ECO:0007669"/>
    <property type="project" value="UniProtKB-SubCell"/>
</dbReference>
<dbReference type="SUPFAM" id="SSF48726">
    <property type="entry name" value="Immunoglobulin"/>
    <property type="match status" value="5"/>
</dbReference>
<evidence type="ECO:0000256" key="1">
    <source>
        <dbReference type="ARBA" id="ARBA00004167"/>
    </source>
</evidence>
<keyword evidence="3 7" id="KW-1133">Transmembrane helix</keyword>
<dbReference type="Pfam" id="PF13927">
    <property type="entry name" value="Ig_3"/>
    <property type="match status" value="2"/>
</dbReference>
<dbReference type="InterPro" id="IPR003598">
    <property type="entry name" value="Ig_sub2"/>
</dbReference>
<feature type="domain" description="Ig-like" evidence="9">
    <location>
        <begin position="33"/>
        <end position="148"/>
    </location>
</feature>
<evidence type="ECO:0000256" key="5">
    <source>
        <dbReference type="ARBA" id="ARBA00023157"/>
    </source>
</evidence>
<dbReference type="InterPro" id="IPR013162">
    <property type="entry name" value="CD80_C2-set"/>
</dbReference>
<feature type="region of interest" description="Disordered" evidence="6">
    <location>
        <begin position="707"/>
        <end position="732"/>
    </location>
</feature>
<name>A0A1Y1KB86_PHOPY</name>
<dbReference type="AlphaFoldDB" id="A0A1Y1KB86"/>
<protein>
    <recommendedName>
        <fullName evidence="9">Ig-like domain-containing protein</fullName>
    </recommendedName>
</protein>
<comment type="subcellular location">
    <subcellularLocation>
        <location evidence="1">Membrane</location>
        <topology evidence="1">Single-pass membrane protein</topology>
    </subcellularLocation>
</comment>
<evidence type="ECO:0000256" key="6">
    <source>
        <dbReference type="SAM" id="MobiDB-lite"/>
    </source>
</evidence>
<dbReference type="PROSITE" id="PS50835">
    <property type="entry name" value="IG_LIKE"/>
    <property type="match status" value="4"/>
</dbReference>
<dbReference type="InterPro" id="IPR003599">
    <property type="entry name" value="Ig_sub"/>
</dbReference>
<keyword evidence="5" id="KW-1015">Disulfide bond</keyword>
<keyword evidence="8" id="KW-0732">Signal</keyword>
<dbReference type="InterPro" id="IPR036179">
    <property type="entry name" value="Ig-like_dom_sf"/>
</dbReference>
<sequence>MYRIFSFNWLLSCLYKIVISVKLSESVLEGEQPALTLQFVKGGVGNIPCNVSLNQFEDEVQTVIWYKEIDKNNPTPIYTYDVRDKEIENGEHWSDHKILASRGSFRYQDEPAKLVITNLKETDAGIYHCRVDFKKGPTLNIEINVEITVSPEKIILMDDVSGGYIDNYVLGPYSEGDSVNVTCIALGGRPKPNVTWWKENAILDDVSEIATRKRVKNTLYLNHLDRTDVHAVYTCQASNNNNVPPLTAAVTLDIYLRPLWAKIWGKQRVLSAGNTYEISCEVIGSRPRPLITWWLESVQLVNTRELSNAVNYSSTSFLTFKPSMEQDNQIITCNGVHPIFNATVEDSWKLKIHYVPLSTLAFDSAVNRSDIREGMDVMLHCGITANPWVYTVNWKYNDKAIYNNPEMGTIITNQSLLIKNLSRSNSGNFTCVGTNLEGIGESNVLRLDVKYAAVCRPGQTTIYRTSVQNRVEIRCELEANPPDVEFTWKFKYNDGNIVNLPENFITSEGTVSTIYYTPSSDDDFPTLICNGKNSIGETEDACIFHLLPIDLPEAPSNCKVTKQTESSLHVECIDEFNRGIRGEFIMEVYDAQTGKLVRNVTSKHPTFVVGELESGIGFDIDLYVLNKDGKSLVTRLPTFTLNNDQAANLLLLPSITTLLGMLAGVVGVLILLAVIIVVVIRSRTPKGCNDFDDNEFQDSSGRYMSMRSSKLTNKTDSNSYDSFDTDSRDVTL</sequence>
<feature type="domain" description="Ig-like" evidence="9">
    <location>
        <begin position="258"/>
        <end position="351"/>
    </location>
</feature>
<evidence type="ECO:0000256" key="3">
    <source>
        <dbReference type="ARBA" id="ARBA00022989"/>
    </source>
</evidence>
<reference evidence="10" key="1">
    <citation type="journal article" date="2016" name="Sci. Rep.">
        <title>Molecular characterization of firefly nuptial gifts: a multi-omics approach sheds light on postcopulatory sexual selection.</title>
        <authorList>
            <person name="Al-Wathiqui N."/>
            <person name="Fallon T.R."/>
            <person name="South A."/>
            <person name="Weng J.K."/>
            <person name="Lewis S.M."/>
        </authorList>
    </citation>
    <scope>NUCLEOTIDE SEQUENCE</scope>
</reference>
<dbReference type="InterPro" id="IPR013783">
    <property type="entry name" value="Ig-like_fold"/>
</dbReference>
<keyword evidence="4 7" id="KW-0472">Membrane</keyword>
<evidence type="ECO:0000256" key="7">
    <source>
        <dbReference type="SAM" id="Phobius"/>
    </source>
</evidence>
<dbReference type="InterPro" id="IPR013106">
    <property type="entry name" value="Ig_V-set"/>
</dbReference>
<keyword evidence="2 7" id="KW-0812">Transmembrane</keyword>
<evidence type="ECO:0000256" key="8">
    <source>
        <dbReference type="SAM" id="SignalP"/>
    </source>
</evidence>
<dbReference type="Gene3D" id="2.60.40.10">
    <property type="entry name" value="Immunoglobulins"/>
    <property type="match status" value="5"/>
</dbReference>
<evidence type="ECO:0000256" key="2">
    <source>
        <dbReference type="ARBA" id="ARBA00022692"/>
    </source>
</evidence>
<dbReference type="SMART" id="SM00409">
    <property type="entry name" value="IG"/>
    <property type="match status" value="4"/>
</dbReference>
<feature type="compositionally biased region" description="Polar residues" evidence="6">
    <location>
        <begin position="707"/>
        <end position="722"/>
    </location>
</feature>
<evidence type="ECO:0000256" key="4">
    <source>
        <dbReference type="ARBA" id="ARBA00023136"/>
    </source>
</evidence>
<evidence type="ECO:0000313" key="10">
    <source>
        <dbReference type="EMBL" id="JAV58664.1"/>
    </source>
</evidence>
<feature type="domain" description="Ig-like" evidence="9">
    <location>
        <begin position="151"/>
        <end position="251"/>
    </location>
</feature>
<evidence type="ECO:0000259" key="9">
    <source>
        <dbReference type="PROSITE" id="PS50835"/>
    </source>
</evidence>
<dbReference type="InterPro" id="IPR007110">
    <property type="entry name" value="Ig-like_dom"/>
</dbReference>
<organism evidence="10">
    <name type="scientific">Photinus pyralis</name>
    <name type="common">Common eastern firefly</name>
    <name type="synonym">Lampyris pyralis</name>
    <dbReference type="NCBI Taxonomy" id="7054"/>
    <lineage>
        <taxon>Eukaryota</taxon>
        <taxon>Metazoa</taxon>
        <taxon>Ecdysozoa</taxon>
        <taxon>Arthropoda</taxon>
        <taxon>Hexapoda</taxon>
        <taxon>Insecta</taxon>
        <taxon>Pterygota</taxon>
        <taxon>Neoptera</taxon>
        <taxon>Endopterygota</taxon>
        <taxon>Coleoptera</taxon>
        <taxon>Polyphaga</taxon>
        <taxon>Elateriformia</taxon>
        <taxon>Elateroidea</taxon>
        <taxon>Lampyridae</taxon>
        <taxon>Lampyrinae</taxon>
        <taxon>Photinus</taxon>
    </lineage>
</organism>
<feature type="domain" description="Ig-like" evidence="9">
    <location>
        <begin position="356"/>
        <end position="448"/>
    </location>
</feature>
<accession>A0A1Y1KB86</accession>
<feature type="signal peptide" evidence="8">
    <location>
        <begin position="1"/>
        <end position="20"/>
    </location>
</feature>
<dbReference type="PANTHER" id="PTHR23278:SF19">
    <property type="entry name" value="OBSCURIN"/>
    <property type="match status" value="1"/>
</dbReference>
<dbReference type="PANTHER" id="PTHR23278">
    <property type="entry name" value="SIDESTEP PROTEIN"/>
    <property type="match status" value="1"/>
</dbReference>
<dbReference type="SMART" id="SM00408">
    <property type="entry name" value="IGc2"/>
    <property type="match status" value="4"/>
</dbReference>
<proteinExistence type="predicted"/>
<dbReference type="Pfam" id="PF08205">
    <property type="entry name" value="C2-set_2"/>
    <property type="match status" value="1"/>
</dbReference>
<feature type="transmembrane region" description="Helical" evidence="7">
    <location>
        <begin position="658"/>
        <end position="680"/>
    </location>
</feature>
<dbReference type="Pfam" id="PF07686">
    <property type="entry name" value="V-set"/>
    <property type="match status" value="1"/>
</dbReference>
<dbReference type="EMBL" id="GEZM01087479">
    <property type="protein sequence ID" value="JAV58664.1"/>
    <property type="molecule type" value="Transcribed_RNA"/>
</dbReference>